<gene>
    <name evidence="1" type="ORF">S06H3_34765</name>
</gene>
<accession>X1ML21</accession>
<name>X1ML21_9ZZZZ</name>
<protein>
    <submittedName>
        <fullName evidence="1">Uncharacterized protein</fullName>
    </submittedName>
</protein>
<proteinExistence type="predicted"/>
<organism evidence="1">
    <name type="scientific">marine sediment metagenome</name>
    <dbReference type="NCBI Taxonomy" id="412755"/>
    <lineage>
        <taxon>unclassified sequences</taxon>
        <taxon>metagenomes</taxon>
        <taxon>ecological metagenomes</taxon>
    </lineage>
</organism>
<comment type="caution">
    <text evidence="1">The sequence shown here is derived from an EMBL/GenBank/DDBJ whole genome shotgun (WGS) entry which is preliminary data.</text>
</comment>
<dbReference type="EMBL" id="BARV01020902">
    <property type="protein sequence ID" value="GAI18776.1"/>
    <property type="molecule type" value="Genomic_DNA"/>
</dbReference>
<reference evidence="1" key="1">
    <citation type="journal article" date="2014" name="Front. Microbiol.">
        <title>High frequency of phylogenetically diverse reductive dehalogenase-homologous genes in deep subseafloor sedimentary metagenomes.</title>
        <authorList>
            <person name="Kawai M."/>
            <person name="Futagami T."/>
            <person name="Toyoda A."/>
            <person name="Takaki Y."/>
            <person name="Nishi S."/>
            <person name="Hori S."/>
            <person name="Arai W."/>
            <person name="Tsubouchi T."/>
            <person name="Morono Y."/>
            <person name="Uchiyama I."/>
            <person name="Ito T."/>
            <person name="Fujiyama A."/>
            <person name="Inagaki F."/>
            <person name="Takami H."/>
        </authorList>
    </citation>
    <scope>NUCLEOTIDE SEQUENCE</scope>
    <source>
        <strain evidence="1">Expedition CK06-06</strain>
    </source>
</reference>
<evidence type="ECO:0000313" key="1">
    <source>
        <dbReference type="EMBL" id="GAI18776.1"/>
    </source>
</evidence>
<feature type="non-terminal residue" evidence="1">
    <location>
        <position position="56"/>
    </location>
</feature>
<dbReference type="AlphaFoldDB" id="X1ML21"/>
<sequence>MNFNKASPSTFGTLVASAFMEAGKASLGKRELSVEDLIAVGKGAVDGIKKRGKAEI</sequence>